<dbReference type="PANTHER" id="PTHR33877">
    <property type="entry name" value="SLL1193 PROTEIN"/>
    <property type="match status" value="1"/>
</dbReference>
<protein>
    <submittedName>
        <fullName evidence="2">HNH endonuclease</fullName>
    </submittedName>
</protein>
<keyword evidence="2" id="KW-0540">Nuclease</keyword>
<dbReference type="GO" id="GO:0008270">
    <property type="term" value="F:zinc ion binding"/>
    <property type="evidence" value="ECO:0007669"/>
    <property type="project" value="InterPro"/>
</dbReference>
<accession>H5SCL6</accession>
<dbReference type="Pfam" id="PF01844">
    <property type="entry name" value="HNH"/>
    <property type="match status" value="1"/>
</dbReference>
<dbReference type="AlphaFoldDB" id="H5SCL6"/>
<dbReference type="InterPro" id="IPR003615">
    <property type="entry name" value="HNH_nuc"/>
</dbReference>
<sequence>MLNANYEPLNVCNTRRALGLILAGKAEILVNGRGVIRTAYNEYPCPSVIRMGYMIHRPRPRVKLTKREIFRRDGYTCQYCGQESPHLTIDHVIPRHRGGTHSWENLVTACPACNRRKGGRTLQEAQMVLRRRPVEPQPTASYLFARHLRENHDWAPFIEGW</sequence>
<keyword evidence="2" id="KW-0378">Hydrolase</keyword>
<organism evidence="2">
    <name type="scientific">uncultured prokaryote</name>
    <dbReference type="NCBI Taxonomy" id="198431"/>
    <lineage>
        <taxon>unclassified sequences</taxon>
        <taxon>environmental samples</taxon>
    </lineage>
</organism>
<dbReference type="GO" id="GO:0004519">
    <property type="term" value="F:endonuclease activity"/>
    <property type="evidence" value="ECO:0007669"/>
    <property type="project" value="UniProtKB-KW"/>
</dbReference>
<dbReference type="InterPro" id="IPR052892">
    <property type="entry name" value="NA-targeting_endonuclease"/>
</dbReference>
<dbReference type="SMART" id="SM00507">
    <property type="entry name" value="HNHc"/>
    <property type="match status" value="1"/>
</dbReference>
<feature type="domain" description="HNH nuclease" evidence="1">
    <location>
        <begin position="64"/>
        <end position="115"/>
    </location>
</feature>
<dbReference type="PANTHER" id="PTHR33877:SF2">
    <property type="entry name" value="OS07G0170200 PROTEIN"/>
    <property type="match status" value="1"/>
</dbReference>
<keyword evidence="2" id="KW-0255">Endonuclease</keyword>
<evidence type="ECO:0000313" key="2">
    <source>
        <dbReference type="EMBL" id="BAL53902.1"/>
    </source>
</evidence>
<reference evidence="2" key="2">
    <citation type="journal article" date="2012" name="PLoS ONE">
        <title>A Deeply Branching Thermophilic Bacterium with an Ancient Acetyl-CoA Pathway Dominates a Subsurface Ecosystem.</title>
        <authorList>
            <person name="Takami H."/>
            <person name="Noguchi H."/>
            <person name="Takaki Y."/>
            <person name="Uchiyama I."/>
            <person name="Toyoda A."/>
            <person name="Nishi S."/>
            <person name="Chee G.-J."/>
            <person name="Arai W."/>
            <person name="Nunoura T."/>
            <person name="Itoh T."/>
            <person name="Hattori M."/>
            <person name="Takai K."/>
        </authorList>
    </citation>
    <scope>NUCLEOTIDE SEQUENCE</scope>
</reference>
<evidence type="ECO:0000259" key="1">
    <source>
        <dbReference type="SMART" id="SM00507"/>
    </source>
</evidence>
<reference evidence="2" key="1">
    <citation type="journal article" date="2005" name="Environ. Microbiol.">
        <title>Genetic and functional properties of uncultivated thermophilic crenarchaeotes from a subsurface gold mine as revealed by analysis of genome fragments.</title>
        <authorList>
            <person name="Nunoura T."/>
            <person name="Hirayama H."/>
            <person name="Takami H."/>
            <person name="Oida H."/>
            <person name="Nishi S."/>
            <person name="Shimamura S."/>
            <person name="Suzuki Y."/>
            <person name="Inagaki F."/>
            <person name="Takai K."/>
            <person name="Nealson K.H."/>
            <person name="Horikoshi K."/>
        </authorList>
    </citation>
    <scope>NUCLEOTIDE SEQUENCE</scope>
</reference>
<name>H5SCL6_9ZZZZ</name>
<dbReference type="EMBL" id="AP011671">
    <property type="protein sequence ID" value="BAL53902.1"/>
    <property type="molecule type" value="Genomic_DNA"/>
</dbReference>
<dbReference type="GO" id="GO:0003676">
    <property type="term" value="F:nucleic acid binding"/>
    <property type="evidence" value="ECO:0007669"/>
    <property type="project" value="InterPro"/>
</dbReference>
<proteinExistence type="predicted"/>
<dbReference type="Gene3D" id="1.10.30.50">
    <property type="match status" value="1"/>
</dbReference>
<dbReference type="InterPro" id="IPR002711">
    <property type="entry name" value="HNH"/>
</dbReference>
<gene>
    <name evidence="2" type="ORF">HGMM_F11C09C10</name>
</gene>
<dbReference type="CDD" id="cd00085">
    <property type="entry name" value="HNHc"/>
    <property type="match status" value="1"/>
</dbReference>